<dbReference type="Pfam" id="PF03004">
    <property type="entry name" value="Transposase_24"/>
    <property type="match status" value="1"/>
</dbReference>
<comment type="caution">
    <text evidence="2">The sequence shown here is derived from an EMBL/GenBank/DDBJ whole genome shotgun (WGS) entry which is preliminary data.</text>
</comment>
<gene>
    <name evidence="2" type="ORF">KY290_017085</name>
</gene>
<accession>A0ABQ7VAC4</accession>
<dbReference type="InterPro" id="IPR004252">
    <property type="entry name" value="Probable_transposase_24"/>
</dbReference>
<evidence type="ECO:0000256" key="1">
    <source>
        <dbReference type="SAM" id="MobiDB-lite"/>
    </source>
</evidence>
<organism evidence="2 3">
    <name type="scientific">Solanum tuberosum</name>
    <name type="common">Potato</name>
    <dbReference type="NCBI Taxonomy" id="4113"/>
    <lineage>
        <taxon>Eukaryota</taxon>
        <taxon>Viridiplantae</taxon>
        <taxon>Streptophyta</taxon>
        <taxon>Embryophyta</taxon>
        <taxon>Tracheophyta</taxon>
        <taxon>Spermatophyta</taxon>
        <taxon>Magnoliopsida</taxon>
        <taxon>eudicotyledons</taxon>
        <taxon>Gunneridae</taxon>
        <taxon>Pentapetalae</taxon>
        <taxon>asterids</taxon>
        <taxon>lamiids</taxon>
        <taxon>Solanales</taxon>
        <taxon>Solanaceae</taxon>
        <taxon>Solanoideae</taxon>
        <taxon>Solaneae</taxon>
        <taxon>Solanum</taxon>
    </lineage>
</organism>
<dbReference type="Proteomes" id="UP000826656">
    <property type="component" value="Unassembled WGS sequence"/>
</dbReference>
<name>A0ABQ7VAC4_SOLTU</name>
<feature type="region of interest" description="Disordered" evidence="1">
    <location>
        <begin position="16"/>
        <end position="41"/>
    </location>
</feature>
<dbReference type="EMBL" id="JAIVGD010000013">
    <property type="protein sequence ID" value="KAH0761012.1"/>
    <property type="molecule type" value="Genomic_DNA"/>
</dbReference>
<sequence>MGDAVFKEVKEHWESDEFKKKSDQNKNNCDSNAGASLHTGGSIPHRLIYKRMTILYLKEATGKDPSISEFYFRTHRKKSDKSWINEKAEAAYFY</sequence>
<keyword evidence="3" id="KW-1185">Reference proteome</keyword>
<proteinExistence type="predicted"/>
<protein>
    <submittedName>
        <fullName evidence="2">Uncharacterized protein</fullName>
    </submittedName>
</protein>
<evidence type="ECO:0000313" key="2">
    <source>
        <dbReference type="EMBL" id="KAH0761012.1"/>
    </source>
</evidence>
<feature type="compositionally biased region" description="Polar residues" evidence="1">
    <location>
        <begin position="25"/>
        <end position="34"/>
    </location>
</feature>
<evidence type="ECO:0000313" key="3">
    <source>
        <dbReference type="Proteomes" id="UP000826656"/>
    </source>
</evidence>
<reference evidence="2 3" key="1">
    <citation type="journal article" date="2021" name="bioRxiv">
        <title>Chromosome-scale and haplotype-resolved genome assembly of a tetraploid potato cultivar.</title>
        <authorList>
            <person name="Sun H."/>
            <person name="Jiao W.-B."/>
            <person name="Krause K."/>
            <person name="Campoy J.A."/>
            <person name="Goel M."/>
            <person name="Folz-Donahue K."/>
            <person name="Kukat C."/>
            <person name="Huettel B."/>
            <person name="Schneeberger K."/>
        </authorList>
    </citation>
    <scope>NUCLEOTIDE SEQUENCE [LARGE SCALE GENOMIC DNA]</scope>
    <source>
        <strain evidence="2">SolTubOtavaFocal</strain>
        <tissue evidence="2">Leaves</tissue>
    </source>
</reference>